<keyword evidence="3" id="KW-1185">Reference proteome</keyword>
<feature type="compositionally biased region" description="Low complexity" evidence="1">
    <location>
        <begin position="10"/>
        <end position="20"/>
    </location>
</feature>
<proteinExistence type="predicted"/>
<organism evidence="2 3">
    <name type="scientific">Oesophagostomum dentatum</name>
    <name type="common">Nodular worm</name>
    <dbReference type="NCBI Taxonomy" id="61180"/>
    <lineage>
        <taxon>Eukaryota</taxon>
        <taxon>Metazoa</taxon>
        <taxon>Ecdysozoa</taxon>
        <taxon>Nematoda</taxon>
        <taxon>Chromadorea</taxon>
        <taxon>Rhabditida</taxon>
        <taxon>Rhabditina</taxon>
        <taxon>Rhabditomorpha</taxon>
        <taxon>Strongyloidea</taxon>
        <taxon>Strongylidae</taxon>
        <taxon>Oesophagostomum</taxon>
    </lineage>
</organism>
<dbReference type="Proteomes" id="UP000053660">
    <property type="component" value="Unassembled WGS sequence"/>
</dbReference>
<sequence length="317" mass="36282">MTHLDDDESVAVSPSVSSSVKRIPSTPPPLSWTPSTQQQQHDPPRKSLSAKYIEEKSKILTPMSAEKPYEHNFDDHRMTNHVNSEVEHISAKSLARSFENFSELNSESMILPKFKNNEASSSESEDEEHQPVNGRQLPSDLETVIIAGDGNPVRHSLLSLVMEEDIPALMEAMSERFTCEFEDLDESRPSTSSILHPPETRKERRKARQVSSIRFEETSPKVYTYLDEGSAMDKNKWEEGVHVDYATYQNIIASEDEEYRKNSLAELEKWKKSIAAQGRFHYALESITVIVCIVYVHVVYSHQKCPKENKCYFIKFL</sequence>
<feature type="region of interest" description="Disordered" evidence="1">
    <location>
        <begin position="183"/>
        <end position="208"/>
    </location>
</feature>
<accession>A0A0B1TRP4</accession>
<protein>
    <submittedName>
        <fullName evidence="2">Uncharacterized protein</fullName>
    </submittedName>
</protein>
<dbReference type="OrthoDB" id="5828827at2759"/>
<dbReference type="EMBL" id="KN549200">
    <property type="protein sequence ID" value="KHJ99954.1"/>
    <property type="molecule type" value="Genomic_DNA"/>
</dbReference>
<evidence type="ECO:0000313" key="2">
    <source>
        <dbReference type="EMBL" id="KHJ99954.1"/>
    </source>
</evidence>
<reference evidence="2 3" key="1">
    <citation type="submission" date="2014-03" db="EMBL/GenBank/DDBJ databases">
        <title>Draft genome of the hookworm Oesophagostomum dentatum.</title>
        <authorList>
            <person name="Mitreva M."/>
        </authorList>
    </citation>
    <scope>NUCLEOTIDE SEQUENCE [LARGE SCALE GENOMIC DNA]</scope>
    <source>
        <strain evidence="2 3">OD-Hann</strain>
    </source>
</reference>
<dbReference type="AlphaFoldDB" id="A0A0B1TRP4"/>
<gene>
    <name evidence="2" type="ORF">OESDEN_00017</name>
</gene>
<feature type="region of interest" description="Disordered" evidence="1">
    <location>
        <begin position="117"/>
        <end position="138"/>
    </location>
</feature>
<evidence type="ECO:0000313" key="3">
    <source>
        <dbReference type="Proteomes" id="UP000053660"/>
    </source>
</evidence>
<feature type="region of interest" description="Disordered" evidence="1">
    <location>
        <begin position="1"/>
        <end position="66"/>
    </location>
</feature>
<name>A0A0B1TRP4_OESDE</name>
<evidence type="ECO:0000256" key="1">
    <source>
        <dbReference type="SAM" id="MobiDB-lite"/>
    </source>
</evidence>